<proteinExistence type="predicted"/>
<geneLocation type="plasmid" evidence="1 2">
    <name>pHM500</name>
</geneLocation>
<gene>
    <name evidence="1" type="ordered locus">HFX_6118</name>
</gene>
<dbReference type="AlphaFoldDB" id="I3RAI2"/>
<organism evidence="1 2">
    <name type="scientific">Haloferax mediterranei (strain ATCC 33500 / DSM 1411 / JCM 8866 / NBRC 14739 / NCIMB 2177 / R-4)</name>
    <name type="common">Halobacterium mediterranei</name>
    <dbReference type="NCBI Taxonomy" id="523841"/>
    <lineage>
        <taxon>Archaea</taxon>
        <taxon>Methanobacteriati</taxon>
        <taxon>Methanobacteriota</taxon>
        <taxon>Stenosarchaea group</taxon>
        <taxon>Halobacteria</taxon>
        <taxon>Halobacteriales</taxon>
        <taxon>Haloferacaceae</taxon>
        <taxon>Haloferax</taxon>
    </lineage>
</organism>
<dbReference type="EMBL" id="CP001871">
    <property type="protein sequence ID" value="AFK21242.1"/>
    <property type="molecule type" value="Genomic_DNA"/>
</dbReference>
<evidence type="ECO:0000313" key="1">
    <source>
        <dbReference type="EMBL" id="AFK21242.1"/>
    </source>
</evidence>
<evidence type="ECO:0000313" key="2">
    <source>
        <dbReference type="Proteomes" id="UP000006469"/>
    </source>
</evidence>
<dbReference type="KEGG" id="hme:HFX_6118"/>
<reference evidence="1 2" key="1">
    <citation type="journal article" date="2012" name="J. Bacteriol.">
        <title>Complete genome sequence of the metabolically versatile halophilic archaeon Haloferax mediterranei, a poly(3-hydroxybutyrate-co-3-hydroxyvalerate) producer.</title>
        <authorList>
            <person name="Han J."/>
            <person name="Zhang F."/>
            <person name="Hou J."/>
            <person name="Liu X."/>
            <person name="Li M."/>
            <person name="Liu H."/>
            <person name="Cai L."/>
            <person name="Zhang B."/>
            <person name="Chen Y."/>
            <person name="Zhou J."/>
            <person name="Hu S."/>
            <person name="Xiang H."/>
        </authorList>
    </citation>
    <scope>NUCLEOTIDE SEQUENCE [LARGE SCALE GENOMIC DNA]</scope>
    <source>
        <strain evidence="2">ATCC 33500 / DSM 1411 / JCM 8866 / NBRC 14739 / NCIMB 2177 / R-4</strain>
        <plasmid evidence="2">pHM500</plasmid>
    </source>
</reference>
<dbReference type="Proteomes" id="UP000006469">
    <property type="component" value="Plasmid pHM500"/>
</dbReference>
<sequence length="190" mass="21356">MCGIMTEWAQHYDEIPKALSNNGEIRLHALELIADEPIIGKCLEGGTRKEDFRTILSELVKGEIDHATAEQRVSSELPPSNSLHMGNNHVFNSQWKERLIRSQLSRFYNQSVMEILEERGDSECFVPRSPREDTTSDCTQQLAGGKHATSELLRALYSQQRQGNWNDGVTVPGHANCTHTVVPTELAQNN</sequence>
<protein>
    <submittedName>
        <fullName evidence="1">Uncharacterized protein</fullName>
    </submittedName>
</protein>
<name>I3RAI2_HALMT</name>
<accession>I3RAI2</accession>
<dbReference type="HOGENOM" id="CLU_1486866_0_0_2"/>
<keyword evidence="1" id="KW-0614">Plasmid</keyword>